<accession>A0ABR2HAP7</accession>
<evidence type="ECO:0008006" key="3">
    <source>
        <dbReference type="Google" id="ProtNLM"/>
    </source>
</evidence>
<name>A0ABR2HAP7_9EUKA</name>
<dbReference type="EMBL" id="JAPFFF010000037">
    <property type="protein sequence ID" value="KAK8842913.1"/>
    <property type="molecule type" value="Genomic_DNA"/>
</dbReference>
<evidence type="ECO:0000313" key="2">
    <source>
        <dbReference type="Proteomes" id="UP001470230"/>
    </source>
</evidence>
<organism evidence="1 2">
    <name type="scientific">Tritrichomonas musculus</name>
    <dbReference type="NCBI Taxonomy" id="1915356"/>
    <lineage>
        <taxon>Eukaryota</taxon>
        <taxon>Metamonada</taxon>
        <taxon>Parabasalia</taxon>
        <taxon>Tritrichomonadida</taxon>
        <taxon>Tritrichomonadidae</taxon>
        <taxon>Tritrichomonas</taxon>
    </lineage>
</organism>
<dbReference type="Proteomes" id="UP001470230">
    <property type="component" value="Unassembled WGS sequence"/>
</dbReference>
<proteinExistence type="predicted"/>
<protein>
    <recommendedName>
        <fullName evidence="3">Condensation domain-containing protein</fullName>
    </recommendedName>
</protein>
<keyword evidence="2" id="KW-1185">Reference proteome</keyword>
<sequence length="418" mass="47622">MIRPLTPYDKFYISNNGYIQLAMHCKKESYVEPILNNLKKMVIGTQLRIKGDNLIMEKQDVPTYRLPDTISTPYEATNYIVDNFTTKPSIALATIAANKNIIAVNSHHLCFDGGIALEIFNALRDNIEFNPPQKLESIYEVFPTEIEQAKHWSMIDSINPELTRVRPKDKIGLFSKNSKSITTTFSEAKNLQCYDKKTNKVHMLTDSLYAQIILTSSAFEGAFKAAGVKTMINMRPFIKNRRNLWENGVALSKITVNANDATLDTTVGQLMDMLRADFNKSLKEGKHFGYLKKFQEKPPKNKRIIPGTFFVLSNVGQFVLGGPFDDVHMRTSGNASDYFPSISFLHFAKIGENENRVFSNFSYHSSVMTKREADLLLSSIHYGLENISMNISMAEAIDKIKDFQDDFVYNKYDEYLIK</sequence>
<comment type="caution">
    <text evidence="1">The sequence shown here is derived from an EMBL/GenBank/DDBJ whole genome shotgun (WGS) entry which is preliminary data.</text>
</comment>
<gene>
    <name evidence="1" type="ORF">M9Y10_025779</name>
</gene>
<evidence type="ECO:0000313" key="1">
    <source>
        <dbReference type="EMBL" id="KAK8842913.1"/>
    </source>
</evidence>
<reference evidence="1 2" key="1">
    <citation type="submission" date="2024-04" db="EMBL/GenBank/DDBJ databases">
        <title>Tritrichomonas musculus Genome.</title>
        <authorList>
            <person name="Alves-Ferreira E."/>
            <person name="Grigg M."/>
            <person name="Lorenzi H."/>
            <person name="Galac M."/>
        </authorList>
    </citation>
    <scope>NUCLEOTIDE SEQUENCE [LARGE SCALE GENOMIC DNA]</scope>
    <source>
        <strain evidence="1 2">EAF2021</strain>
    </source>
</reference>